<accession>A0A0E9XWW3</accession>
<organism evidence="2">
    <name type="scientific">Anguilla anguilla</name>
    <name type="common">European freshwater eel</name>
    <name type="synonym">Muraena anguilla</name>
    <dbReference type="NCBI Taxonomy" id="7936"/>
    <lineage>
        <taxon>Eukaryota</taxon>
        <taxon>Metazoa</taxon>
        <taxon>Chordata</taxon>
        <taxon>Craniata</taxon>
        <taxon>Vertebrata</taxon>
        <taxon>Euteleostomi</taxon>
        <taxon>Actinopterygii</taxon>
        <taxon>Neopterygii</taxon>
        <taxon>Teleostei</taxon>
        <taxon>Anguilliformes</taxon>
        <taxon>Anguillidae</taxon>
        <taxon>Anguilla</taxon>
    </lineage>
</organism>
<sequence length="37" mass="4163">MFYVCLCLGAKGALCCLLQVCYQTRKAHNVWILLMVG</sequence>
<name>A0A0E9XWW3_ANGAN</name>
<proteinExistence type="predicted"/>
<feature type="signal peptide" evidence="1">
    <location>
        <begin position="1"/>
        <end position="15"/>
    </location>
</feature>
<evidence type="ECO:0000256" key="1">
    <source>
        <dbReference type="SAM" id="SignalP"/>
    </source>
</evidence>
<feature type="chain" id="PRO_5013153230" evidence="1">
    <location>
        <begin position="16"/>
        <end position="37"/>
    </location>
</feature>
<dbReference type="EMBL" id="GBXM01001360">
    <property type="protein sequence ID" value="JAI07218.1"/>
    <property type="molecule type" value="Transcribed_RNA"/>
</dbReference>
<evidence type="ECO:0000313" key="2">
    <source>
        <dbReference type="EMBL" id="JAI07218.1"/>
    </source>
</evidence>
<keyword evidence="1" id="KW-0732">Signal</keyword>
<reference evidence="2" key="2">
    <citation type="journal article" date="2015" name="Fish Shellfish Immunol.">
        <title>Early steps in the European eel (Anguilla anguilla)-Vibrio vulnificus interaction in the gills: Role of the RtxA13 toxin.</title>
        <authorList>
            <person name="Callol A."/>
            <person name="Pajuelo D."/>
            <person name="Ebbesson L."/>
            <person name="Teles M."/>
            <person name="MacKenzie S."/>
            <person name="Amaro C."/>
        </authorList>
    </citation>
    <scope>NUCLEOTIDE SEQUENCE</scope>
</reference>
<reference evidence="2" key="1">
    <citation type="submission" date="2014-11" db="EMBL/GenBank/DDBJ databases">
        <authorList>
            <person name="Amaro Gonzalez C."/>
        </authorList>
    </citation>
    <scope>NUCLEOTIDE SEQUENCE</scope>
</reference>
<protein>
    <submittedName>
        <fullName evidence="2">Uncharacterized protein</fullName>
    </submittedName>
</protein>
<dbReference type="AlphaFoldDB" id="A0A0E9XWW3"/>